<sequence length="78" mass="8668">MGLGASSAQVDVARVMRNPVIRADEFKDVMSFSKDRADAVCMLRWAAQKAGFQVKVWKIRQPPVARGLRHANGEAVDR</sequence>
<accession>A0A1H5SBA7</accession>
<dbReference type="Proteomes" id="UP000236752">
    <property type="component" value="Unassembled WGS sequence"/>
</dbReference>
<organism evidence="1 2">
    <name type="scientific">Thalassococcus halodurans</name>
    <dbReference type="NCBI Taxonomy" id="373675"/>
    <lineage>
        <taxon>Bacteria</taxon>
        <taxon>Pseudomonadati</taxon>
        <taxon>Pseudomonadota</taxon>
        <taxon>Alphaproteobacteria</taxon>
        <taxon>Rhodobacterales</taxon>
        <taxon>Roseobacteraceae</taxon>
        <taxon>Thalassococcus</taxon>
    </lineage>
</organism>
<evidence type="ECO:0000313" key="2">
    <source>
        <dbReference type="Proteomes" id="UP000236752"/>
    </source>
</evidence>
<protein>
    <submittedName>
        <fullName evidence="1">Uncharacterized protein</fullName>
    </submittedName>
</protein>
<evidence type="ECO:0000313" key="1">
    <source>
        <dbReference type="EMBL" id="SEF47943.1"/>
    </source>
</evidence>
<dbReference type="EMBL" id="FNUZ01000001">
    <property type="protein sequence ID" value="SEF47943.1"/>
    <property type="molecule type" value="Genomic_DNA"/>
</dbReference>
<name>A0A1H5SBA7_9RHOB</name>
<dbReference type="AlphaFoldDB" id="A0A1H5SBA7"/>
<keyword evidence="2" id="KW-1185">Reference proteome</keyword>
<proteinExistence type="predicted"/>
<reference evidence="1 2" key="1">
    <citation type="submission" date="2016-10" db="EMBL/GenBank/DDBJ databases">
        <authorList>
            <person name="de Groot N.N."/>
        </authorList>
    </citation>
    <scope>NUCLEOTIDE SEQUENCE [LARGE SCALE GENOMIC DNA]</scope>
    <source>
        <strain evidence="1 2">DSM 26915</strain>
    </source>
</reference>
<gene>
    <name evidence="1" type="ORF">SAMN04488045_0168</name>
</gene>